<protein>
    <submittedName>
        <fullName evidence="1">Uncharacterized protein</fullName>
    </submittedName>
</protein>
<dbReference type="AlphaFoldDB" id="A0A0K3AQA0"/>
<name>A0A0K3AQA0_BABMR</name>
<evidence type="ECO:0000313" key="2">
    <source>
        <dbReference type="Proteomes" id="UP000002899"/>
    </source>
</evidence>
<keyword evidence="2" id="KW-1185">Reference proteome</keyword>
<accession>A0A0K3AQA0</accession>
<reference evidence="1 2" key="3">
    <citation type="journal article" date="2016" name="Sci. Rep.">
        <title>Genome-wide diversity and gene expression profiling of Babesia microti isolates identify polymorphic genes that mediate host-pathogen interactions.</title>
        <authorList>
            <person name="Silva J.C."/>
            <person name="Cornillot E."/>
            <person name="McCracken C."/>
            <person name="Usmani-Brown S."/>
            <person name="Dwivedi A."/>
            <person name="Ifeonu O.O."/>
            <person name="Crabtree J."/>
            <person name="Gotia H.T."/>
            <person name="Virji A.Z."/>
            <person name="Reynes C."/>
            <person name="Colinge J."/>
            <person name="Kumar V."/>
            <person name="Lawres L."/>
            <person name="Pazzi J.E."/>
            <person name="Pablo J.V."/>
            <person name="Hung C."/>
            <person name="Brancato J."/>
            <person name="Kumari P."/>
            <person name="Orvis J."/>
            <person name="Tretina K."/>
            <person name="Chibucos M."/>
            <person name="Ott S."/>
            <person name="Sadzewicz L."/>
            <person name="Sengamalay N."/>
            <person name="Shetty A.C."/>
            <person name="Su Q."/>
            <person name="Tallon L."/>
            <person name="Fraser C.M."/>
            <person name="Frutos R."/>
            <person name="Molina D.M."/>
            <person name="Krause P.J."/>
            <person name="Ben Mamoun C."/>
        </authorList>
    </citation>
    <scope>NUCLEOTIDE SEQUENCE [LARGE SCALE GENOMIC DNA]</scope>
    <source>
        <strain evidence="1 2">RI</strain>
    </source>
</reference>
<dbReference type="RefSeq" id="XP_012648631.1">
    <property type="nucleotide sequence ID" value="XM_012793177.1"/>
</dbReference>
<dbReference type="KEGG" id="bmic:BMR1_03g00100"/>
<dbReference type="GeneID" id="24424655"/>
<sequence>MSIKFNTLCSLIKKLQINTKNDIKRLERVVPSVINAIEEHPAHTSLLLYHLSKATSLYRIDYDCKTCKGLCKITFQVLSPHTFEALDRLSPKALAQILKIYSNCRNDTKITDQIQLRLCFFMLSCLKFPVKYFNTFNSWASEYRLSASDYLNLKNSALDQSKFYLPLVVHDVADLIQSLFQFLCHSKSNTTGVYKHQVCQFEFKTKLVLDVSLEYIGKLLQYDLTGKDIHGITRIFYYYNELHYFGDDVRELWMLCMDNFLNSMNMYDICTMLHAIRSPLDKYTRLIQLLEGRLSELLSVECYLKSISMILNALFKCNIRNSYIAHIAHSQITKLLNCSTKVVELMQVIKMLKLFDVNVSHMISLLHKQTSNCGNLFQLFDVHDLTIILKWYNLNSLDSEHIVEAVLSVNNLKDFAGVSKFDNLYHFAVQLYESSLLNDRLVDVLSKSLESTYVNCVRGVRFDKLVRLYEIFQVKLPCGSNHWIEDVIFEIIKTGSLIEILKTPLDQYPKFVNALKRRIETDSSISNDVGLNLIIKLCNNGALHNLSLLPIDCIIKQCNVEQLSCLLKYIPKKVLPILDIKSAINNTKHGPSNKNLALCIYKCILNGIRDEYAGLLIDYFIDCRFDGFKELMMICIIANLPNITQLHSVKIVEYFLSRYNSAQLLDHQKLKILNKLISISLRHQYYLADKLVAAGIELINGMEPSNEMAVFVSYVIRLDKYRNAVICNAVHTLLADYNIHGRNHCVLATMGFVGMQYWGNECIIKWLKLANSVVDNDSDFYTSIQLRLFVNTTLITLLELKLMDAIVNKAKTIEFGVSDNPIIREVEEAINYSTTRITMRPKVDILILSE</sequence>
<reference evidence="1 2" key="1">
    <citation type="journal article" date="2012" name="Nucleic Acids Res.">
        <title>Sequencing of the smallest Apicomplexan genome from the human pathogen Babesia microti.</title>
        <authorList>
            <person name="Cornillot E."/>
            <person name="Hadj-Kaddour K."/>
            <person name="Dassouli A."/>
            <person name="Noel B."/>
            <person name="Ranwez V."/>
            <person name="Vacherie B."/>
            <person name="Augagneur Y."/>
            <person name="Bres V."/>
            <person name="Duclos A."/>
            <person name="Randazzo S."/>
            <person name="Carcy B."/>
            <person name="Debierre-Grockiego F."/>
            <person name="Delbecq S."/>
            <person name="Moubri-Menage K."/>
            <person name="Shams-Eldin H."/>
            <person name="Usmani-Brown S."/>
            <person name="Bringaud F."/>
            <person name="Wincker P."/>
            <person name="Vivares C.P."/>
            <person name="Schwarz R.T."/>
            <person name="Schetters T.P."/>
            <person name="Krause P.J."/>
            <person name="Gorenflot A."/>
            <person name="Berry V."/>
            <person name="Barbe V."/>
            <person name="Ben Mamoun C."/>
        </authorList>
    </citation>
    <scope>NUCLEOTIDE SEQUENCE [LARGE SCALE GENOMIC DNA]</scope>
    <source>
        <strain evidence="1 2">RI</strain>
    </source>
</reference>
<dbReference type="EMBL" id="LN871598">
    <property type="protein sequence ID" value="CTQ40620.1"/>
    <property type="molecule type" value="Genomic_DNA"/>
</dbReference>
<proteinExistence type="predicted"/>
<organism evidence="1 2">
    <name type="scientific">Babesia microti (strain RI)</name>
    <dbReference type="NCBI Taxonomy" id="1133968"/>
    <lineage>
        <taxon>Eukaryota</taxon>
        <taxon>Sar</taxon>
        <taxon>Alveolata</taxon>
        <taxon>Apicomplexa</taxon>
        <taxon>Aconoidasida</taxon>
        <taxon>Piroplasmida</taxon>
        <taxon>Babesiidae</taxon>
        <taxon>Babesia</taxon>
    </lineage>
</organism>
<dbReference type="VEuPathDB" id="PiroplasmaDB:BMR1_03g00100"/>
<dbReference type="Proteomes" id="UP000002899">
    <property type="component" value="Chromosome III"/>
</dbReference>
<reference evidence="1 2" key="2">
    <citation type="journal article" date="2013" name="PLoS ONE">
        <title>Whole genome mapping and re-organization of the nuclear and mitochondrial genomes of Babesia microti isolates.</title>
        <authorList>
            <person name="Cornillot E."/>
            <person name="Dassouli A."/>
            <person name="Garg A."/>
            <person name="Pachikara N."/>
            <person name="Randazzo S."/>
            <person name="Depoix D."/>
            <person name="Carcy B."/>
            <person name="Delbecq S."/>
            <person name="Frutos R."/>
            <person name="Silva J.C."/>
            <person name="Sutton R."/>
            <person name="Krause P.J."/>
            <person name="Mamoun C.B."/>
        </authorList>
    </citation>
    <scope>NUCLEOTIDE SEQUENCE [LARGE SCALE GENOMIC DNA]</scope>
    <source>
        <strain evidence="1 2">RI</strain>
    </source>
</reference>
<evidence type="ECO:0000313" key="1">
    <source>
        <dbReference type="EMBL" id="CTQ40620.1"/>
    </source>
</evidence>
<gene>
    <name evidence="1" type="ORF">BMR1_03g00100</name>
</gene>